<reference evidence="5 6" key="1">
    <citation type="journal article" date="2012" name="Science">
        <title>The Paleozoic origin of enzymatic lignin decomposition reconstructed from 31 fungal genomes.</title>
        <authorList>
            <person name="Floudas D."/>
            <person name="Binder M."/>
            <person name="Riley R."/>
            <person name="Barry K."/>
            <person name="Blanchette R.A."/>
            <person name="Henrissat B."/>
            <person name="Martinez A.T."/>
            <person name="Otillar R."/>
            <person name="Spatafora J.W."/>
            <person name="Yadav J.S."/>
            <person name="Aerts A."/>
            <person name="Benoit I."/>
            <person name="Boyd A."/>
            <person name="Carlson A."/>
            <person name="Copeland A."/>
            <person name="Coutinho P.M."/>
            <person name="de Vries R.P."/>
            <person name="Ferreira P."/>
            <person name="Findley K."/>
            <person name="Foster B."/>
            <person name="Gaskell J."/>
            <person name="Glotzer D."/>
            <person name="Gorecki P."/>
            <person name="Heitman J."/>
            <person name="Hesse C."/>
            <person name="Hori C."/>
            <person name="Igarashi K."/>
            <person name="Jurgens J.A."/>
            <person name="Kallen N."/>
            <person name="Kersten P."/>
            <person name="Kohler A."/>
            <person name="Kuees U."/>
            <person name="Kumar T.K.A."/>
            <person name="Kuo A."/>
            <person name="LaButti K."/>
            <person name="Larrondo L.F."/>
            <person name="Lindquist E."/>
            <person name="Ling A."/>
            <person name="Lombard V."/>
            <person name="Lucas S."/>
            <person name="Lundell T."/>
            <person name="Martin R."/>
            <person name="McLaughlin D.J."/>
            <person name="Morgenstern I."/>
            <person name="Morin E."/>
            <person name="Murat C."/>
            <person name="Nagy L.G."/>
            <person name="Nolan M."/>
            <person name="Ohm R.A."/>
            <person name="Patyshakuliyeva A."/>
            <person name="Rokas A."/>
            <person name="Ruiz-Duenas F.J."/>
            <person name="Sabat G."/>
            <person name="Salamov A."/>
            <person name="Samejima M."/>
            <person name="Schmutz J."/>
            <person name="Slot J.C."/>
            <person name="St John F."/>
            <person name="Stenlid J."/>
            <person name="Sun H."/>
            <person name="Sun S."/>
            <person name="Syed K."/>
            <person name="Tsang A."/>
            <person name="Wiebenga A."/>
            <person name="Young D."/>
            <person name="Pisabarro A."/>
            <person name="Eastwood D.C."/>
            <person name="Martin F."/>
            <person name="Cullen D."/>
            <person name="Grigoriev I.V."/>
            <person name="Hibbett D.S."/>
        </authorList>
    </citation>
    <scope>NUCLEOTIDE SEQUENCE [LARGE SCALE GENOMIC DNA]</scope>
    <source>
        <strain evidence="5 6">DJM-731 SS1</strain>
    </source>
</reference>
<dbReference type="Gene3D" id="3.40.50.720">
    <property type="entry name" value="NAD(P)-binding Rossmann-like Domain"/>
    <property type="match status" value="1"/>
</dbReference>
<evidence type="ECO:0000259" key="3">
    <source>
        <dbReference type="Pfam" id="PF01408"/>
    </source>
</evidence>
<dbReference type="InterPro" id="IPR051317">
    <property type="entry name" value="Gfo/Idh/MocA_oxidoreduct"/>
</dbReference>
<feature type="domain" description="Gfo/Idh/MocA-like oxidoreductase N-terminal" evidence="3">
    <location>
        <begin position="4"/>
        <end position="122"/>
    </location>
</feature>
<feature type="domain" description="Gfo/Idh/MocA-like oxidoreductase C-terminal" evidence="4">
    <location>
        <begin position="162"/>
        <end position="349"/>
    </location>
</feature>
<dbReference type="OMA" id="HADSHFD"/>
<organism evidence="5 6">
    <name type="scientific">Dacryopinax primogenitus (strain DJM 731)</name>
    <name type="common">Brown rot fungus</name>
    <dbReference type="NCBI Taxonomy" id="1858805"/>
    <lineage>
        <taxon>Eukaryota</taxon>
        <taxon>Fungi</taxon>
        <taxon>Dikarya</taxon>
        <taxon>Basidiomycota</taxon>
        <taxon>Agaricomycotina</taxon>
        <taxon>Dacrymycetes</taxon>
        <taxon>Dacrymycetales</taxon>
        <taxon>Dacrymycetaceae</taxon>
        <taxon>Dacryopinax</taxon>
    </lineage>
</organism>
<dbReference type="InterPro" id="IPR036291">
    <property type="entry name" value="NAD(P)-bd_dom_sf"/>
</dbReference>
<dbReference type="PANTHER" id="PTHR43708">
    <property type="entry name" value="CONSERVED EXPRESSED OXIDOREDUCTASE (EUROFUNG)"/>
    <property type="match status" value="1"/>
</dbReference>
<dbReference type="Proteomes" id="UP000030653">
    <property type="component" value="Unassembled WGS sequence"/>
</dbReference>
<sequence length="371" mass="40772">MAPIHVAVLGYGFSANAFHIPYIVRLFELRTILDREVTPQRNPAKAKYGPLGVKVVTTLDEVINDPEIDLVVVAVRDMAHVPFTTAVLKAGKHVILEKPITATSAEARALIALAKEKHLILAPYLNRRFDGDFRTLKSLIDAGKVSFLSRYDIRGDWPMDPPGGSSGMIYGLGTHLIDQAIALYGEPKTVTGFLMNGRREPRDPPEVDDSCIVHLTYANNPVVVTVRCCLHSVASHQIRYIARSKNSSYVKYGLDPQESQVMFQGLTPLSPGFGEEPEEKRGEFGIQVDGKDTFIKVKTLPGCYLDYYKNVASAINGTGSLIATPEQAELGIRIIEAAKLSDKEKRTVDFATFGLCDLQGIKLRLANAYGL</sequence>
<dbReference type="SUPFAM" id="SSF51735">
    <property type="entry name" value="NAD(P)-binding Rossmann-fold domains"/>
    <property type="match status" value="1"/>
</dbReference>
<dbReference type="InterPro" id="IPR004104">
    <property type="entry name" value="Gfo/Idh/MocA-like_OxRdtase_C"/>
</dbReference>
<evidence type="ECO:0000256" key="2">
    <source>
        <dbReference type="ARBA" id="ARBA00023002"/>
    </source>
</evidence>
<dbReference type="InterPro" id="IPR000683">
    <property type="entry name" value="Gfo/Idh/MocA-like_OxRdtase_N"/>
</dbReference>
<dbReference type="GO" id="GO:0000166">
    <property type="term" value="F:nucleotide binding"/>
    <property type="evidence" value="ECO:0007669"/>
    <property type="project" value="InterPro"/>
</dbReference>
<dbReference type="GeneID" id="63689833"/>
<dbReference type="PANTHER" id="PTHR43708:SF5">
    <property type="entry name" value="CONSERVED EXPRESSED OXIDOREDUCTASE (EUROFUNG)-RELATED"/>
    <property type="match status" value="1"/>
</dbReference>
<dbReference type="GO" id="GO:0016491">
    <property type="term" value="F:oxidoreductase activity"/>
    <property type="evidence" value="ECO:0007669"/>
    <property type="project" value="UniProtKB-KW"/>
</dbReference>
<keyword evidence="2" id="KW-0560">Oxidoreductase</keyword>
<dbReference type="EMBL" id="JH795857">
    <property type="protein sequence ID" value="EJU04682.1"/>
    <property type="molecule type" value="Genomic_DNA"/>
</dbReference>
<evidence type="ECO:0000256" key="1">
    <source>
        <dbReference type="ARBA" id="ARBA00010928"/>
    </source>
</evidence>
<dbReference type="Pfam" id="PF02894">
    <property type="entry name" value="GFO_IDH_MocA_C"/>
    <property type="match status" value="1"/>
</dbReference>
<dbReference type="OrthoDB" id="446809at2759"/>
<name>M5GDP2_DACPD</name>
<dbReference type="HOGENOM" id="CLU_023194_19_2_1"/>
<dbReference type="AlphaFoldDB" id="M5GDP2"/>
<evidence type="ECO:0000313" key="5">
    <source>
        <dbReference type="EMBL" id="EJU04682.1"/>
    </source>
</evidence>
<dbReference type="RefSeq" id="XP_040631576.1">
    <property type="nucleotide sequence ID" value="XM_040774771.1"/>
</dbReference>
<accession>M5GDP2</accession>
<evidence type="ECO:0000313" key="6">
    <source>
        <dbReference type="Proteomes" id="UP000030653"/>
    </source>
</evidence>
<dbReference type="Pfam" id="PF01408">
    <property type="entry name" value="GFO_IDH_MocA"/>
    <property type="match status" value="1"/>
</dbReference>
<proteinExistence type="inferred from homology"/>
<protein>
    <submittedName>
        <fullName evidence="5">NADP-binding protein</fullName>
    </submittedName>
</protein>
<comment type="similarity">
    <text evidence="1">Belongs to the Gfo/Idh/MocA family.</text>
</comment>
<evidence type="ECO:0000259" key="4">
    <source>
        <dbReference type="Pfam" id="PF02894"/>
    </source>
</evidence>
<dbReference type="Gene3D" id="3.30.360.10">
    <property type="entry name" value="Dihydrodipicolinate Reductase, domain 2"/>
    <property type="match status" value="1"/>
</dbReference>
<dbReference type="STRING" id="1858805.M5GDP2"/>
<gene>
    <name evidence="5" type="ORF">DACRYDRAFT_47642</name>
</gene>
<keyword evidence="6" id="KW-1185">Reference proteome</keyword>